<accession>A0ABX7BNF9</accession>
<feature type="transmembrane region" description="Helical" evidence="1">
    <location>
        <begin position="75"/>
        <end position="94"/>
    </location>
</feature>
<gene>
    <name evidence="2" type="ORF">JIP62_03050</name>
</gene>
<dbReference type="EMBL" id="CP067977">
    <property type="protein sequence ID" value="QQQ19115.1"/>
    <property type="molecule type" value="Genomic_DNA"/>
</dbReference>
<evidence type="ECO:0000313" key="3">
    <source>
        <dbReference type="Proteomes" id="UP000595448"/>
    </source>
</evidence>
<evidence type="ECO:0008006" key="4">
    <source>
        <dbReference type="Google" id="ProtNLM"/>
    </source>
</evidence>
<organism evidence="2 3">
    <name type="scientific">Brevundimonas vitisensis</name>
    <dbReference type="NCBI Taxonomy" id="2800818"/>
    <lineage>
        <taxon>Bacteria</taxon>
        <taxon>Pseudomonadati</taxon>
        <taxon>Pseudomonadota</taxon>
        <taxon>Alphaproteobacteria</taxon>
        <taxon>Caulobacterales</taxon>
        <taxon>Caulobacteraceae</taxon>
        <taxon>Brevundimonas</taxon>
    </lineage>
</organism>
<dbReference type="Proteomes" id="UP000595448">
    <property type="component" value="Chromosome"/>
</dbReference>
<sequence>MSRIEPNLLLAVTTAVALALMLATTSLYGPPDGAIRYPIMAVLCSGAYVVLNGWVLRRMNRTTPPMVHADAPSTAVWATLFPLAIILGSAIPLFFPARDYGLLIIIGSIFLGVTIESAIKARRT</sequence>
<name>A0ABX7BNF9_9CAUL</name>
<protein>
    <recommendedName>
        <fullName evidence="4">EamA domain-containing protein</fullName>
    </recommendedName>
</protein>
<evidence type="ECO:0000313" key="2">
    <source>
        <dbReference type="EMBL" id="QQQ19115.1"/>
    </source>
</evidence>
<feature type="transmembrane region" description="Helical" evidence="1">
    <location>
        <begin position="35"/>
        <end position="55"/>
    </location>
</feature>
<evidence type="ECO:0000256" key="1">
    <source>
        <dbReference type="SAM" id="Phobius"/>
    </source>
</evidence>
<keyword evidence="1" id="KW-0812">Transmembrane</keyword>
<reference evidence="2 3" key="1">
    <citation type="submission" date="2021-01" db="EMBL/GenBank/DDBJ databases">
        <title>Brevundimonas vitis sp. nov., an bacterium isolated from grape (Vitis vinifera).</title>
        <authorList>
            <person name="Jiang L."/>
            <person name="Lee J."/>
        </authorList>
    </citation>
    <scope>NUCLEOTIDE SEQUENCE [LARGE SCALE GENOMIC DNA]</scope>
    <source>
        <strain evidence="2 3">GRTSA-9</strain>
    </source>
</reference>
<proteinExistence type="predicted"/>
<keyword evidence="1" id="KW-1133">Transmembrane helix</keyword>
<dbReference type="RefSeq" id="WP_201103466.1">
    <property type="nucleotide sequence ID" value="NZ_CP067977.1"/>
</dbReference>
<keyword evidence="1" id="KW-0472">Membrane</keyword>
<keyword evidence="3" id="KW-1185">Reference proteome</keyword>
<feature type="transmembrane region" description="Helical" evidence="1">
    <location>
        <begin position="100"/>
        <end position="119"/>
    </location>
</feature>